<organism evidence="3 4">
    <name type="scientific">Paenibacillus amylolyticus</name>
    <dbReference type="NCBI Taxonomy" id="1451"/>
    <lineage>
        <taxon>Bacteria</taxon>
        <taxon>Bacillati</taxon>
        <taxon>Bacillota</taxon>
        <taxon>Bacilli</taxon>
        <taxon>Bacillales</taxon>
        <taxon>Paenibacillaceae</taxon>
        <taxon>Paenibacillus</taxon>
    </lineage>
</organism>
<dbReference type="GO" id="GO:0042802">
    <property type="term" value="F:identical protein binding"/>
    <property type="evidence" value="ECO:0007669"/>
    <property type="project" value="TreeGrafter"/>
</dbReference>
<dbReference type="PANTHER" id="PTHR40448">
    <property type="entry name" value="TWO-COMPONENT SENSOR HISTIDINE KINASE"/>
    <property type="match status" value="1"/>
</dbReference>
<gene>
    <name evidence="3" type="ORF">BK131_22665</name>
</gene>
<comment type="caution">
    <text evidence="3">The sequence shown here is derived from an EMBL/GenBank/DDBJ whole genome shotgun (WGS) entry which is preliminary data.</text>
</comment>
<evidence type="ECO:0000313" key="3">
    <source>
        <dbReference type="EMBL" id="OMF10810.1"/>
    </source>
</evidence>
<dbReference type="AlphaFoldDB" id="A0A1R1BLP6"/>
<reference evidence="3 4" key="1">
    <citation type="submission" date="2016-11" db="EMBL/GenBank/DDBJ databases">
        <title>Paenibacillus species isolates.</title>
        <authorList>
            <person name="Beno S.M."/>
        </authorList>
    </citation>
    <scope>NUCLEOTIDE SEQUENCE [LARGE SCALE GENOMIC DNA]</scope>
    <source>
        <strain evidence="3 4">FSL H8-0246</strain>
    </source>
</reference>
<dbReference type="OrthoDB" id="1656061at2"/>
<feature type="transmembrane region" description="Helical" evidence="1">
    <location>
        <begin position="183"/>
        <end position="203"/>
    </location>
</feature>
<dbReference type="EMBL" id="MRTJ01000012">
    <property type="protein sequence ID" value="OMF10810.1"/>
    <property type="molecule type" value="Genomic_DNA"/>
</dbReference>
<keyword evidence="1" id="KW-0812">Transmembrane</keyword>
<keyword evidence="1" id="KW-0472">Membrane</keyword>
<feature type="transmembrane region" description="Helical" evidence="1">
    <location>
        <begin position="149"/>
        <end position="171"/>
    </location>
</feature>
<dbReference type="PANTHER" id="PTHR40448:SF1">
    <property type="entry name" value="TWO-COMPONENT SENSOR HISTIDINE KINASE"/>
    <property type="match status" value="1"/>
</dbReference>
<sequence length="447" mass="51047">MDVLMGIFLQTLFLTIIIFLILVPRGSIRLFFILFIGGQVIGYAFFPWIGASSTLIILLYFFICLQWNLKNVLLSIISPVISILVSVLGSYIYDTLSISLIHISPNTYHSNLWLLFLQLMVSGLISVLILLAGRYLLKGIKLKKTVLKRYGVLFSLLSVFTVVIFYINIWIGQQQGFSDENIQANNILFIFYFILLIGVFVALTRTVMKESSLQNQQEQYEQLTEYTENLEHLYTDMQKFRHDYINILLSMSEFIRNKDMDQLQAYFEEKIMPISQGMQSNTYKLGALHNLKIQELKGVISAKMIKAQELDIDAVIEVIEPIEHISMDSVQLCRCVGILLDNAIEEAIHCDKPIVNLALIRNEKGVLIVVTNSCREETPELYKLFEKGFSTKGNNRGLGLSNLKEMVSQCKGVALDTERKEKTFIQILEVLESSAHNDVKRLSSRVI</sequence>
<name>A0A1R1BLP6_PAEAM</name>
<dbReference type="Gene3D" id="3.30.565.10">
    <property type="entry name" value="Histidine kinase-like ATPase, C-terminal domain"/>
    <property type="match status" value="1"/>
</dbReference>
<dbReference type="InterPro" id="IPR036890">
    <property type="entry name" value="HATPase_C_sf"/>
</dbReference>
<feature type="transmembrane region" description="Helical" evidence="1">
    <location>
        <begin position="72"/>
        <end position="93"/>
    </location>
</feature>
<dbReference type="RefSeq" id="WP_076333345.1">
    <property type="nucleotide sequence ID" value="NZ_MRTJ01000012.1"/>
</dbReference>
<feature type="domain" description="Sensor histidine kinase NatK-like C-terminal" evidence="2">
    <location>
        <begin position="328"/>
        <end position="428"/>
    </location>
</feature>
<feature type="transmembrane region" description="Helical" evidence="1">
    <location>
        <begin position="12"/>
        <end position="37"/>
    </location>
</feature>
<accession>A0A1R1BLP6</accession>
<protein>
    <recommendedName>
        <fullName evidence="2">Sensor histidine kinase NatK-like C-terminal domain-containing protein</fullName>
    </recommendedName>
</protein>
<dbReference type="SUPFAM" id="SSF55874">
    <property type="entry name" value="ATPase domain of HSP90 chaperone/DNA topoisomerase II/histidine kinase"/>
    <property type="match status" value="1"/>
</dbReference>
<dbReference type="Proteomes" id="UP000187134">
    <property type="component" value="Unassembled WGS sequence"/>
</dbReference>
<evidence type="ECO:0000313" key="4">
    <source>
        <dbReference type="Proteomes" id="UP000187134"/>
    </source>
</evidence>
<proteinExistence type="predicted"/>
<feature type="transmembrane region" description="Helical" evidence="1">
    <location>
        <begin position="113"/>
        <end position="137"/>
    </location>
</feature>
<evidence type="ECO:0000256" key="1">
    <source>
        <dbReference type="SAM" id="Phobius"/>
    </source>
</evidence>
<dbReference type="InterPro" id="IPR032834">
    <property type="entry name" value="NatK-like_C"/>
</dbReference>
<evidence type="ECO:0000259" key="2">
    <source>
        <dbReference type="Pfam" id="PF14501"/>
    </source>
</evidence>
<feature type="transmembrane region" description="Helical" evidence="1">
    <location>
        <begin position="43"/>
        <end position="65"/>
    </location>
</feature>
<keyword evidence="1" id="KW-1133">Transmembrane helix</keyword>
<dbReference type="Pfam" id="PF14501">
    <property type="entry name" value="HATPase_c_5"/>
    <property type="match status" value="1"/>
</dbReference>